<dbReference type="PANTHER" id="PTHR13954:SF6">
    <property type="entry name" value="NON-SPECIFIC SERINE_THREONINE PROTEIN KINASE"/>
    <property type="match status" value="1"/>
</dbReference>
<dbReference type="InterPro" id="IPR000719">
    <property type="entry name" value="Prot_kinase_dom"/>
</dbReference>
<dbReference type="GO" id="GO:0051082">
    <property type="term" value="F:unfolded protein binding"/>
    <property type="evidence" value="ECO:0007669"/>
    <property type="project" value="TreeGrafter"/>
</dbReference>
<evidence type="ECO:0000256" key="15">
    <source>
        <dbReference type="SAM" id="SignalP"/>
    </source>
</evidence>
<evidence type="ECO:0000256" key="14">
    <source>
        <dbReference type="SAM" id="MobiDB-lite"/>
    </source>
</evidence>
<dbReference type="InterPro" id="IPR038357">
    <property type="entry name" value="KEN_sf"/>
</dbReference>
<comment type="catalytic activity">
    <reaction evidence="13">
        <text>L-seryl-[protein] + ATP = O-phospho-L-seryl-[protein] + ADP + H(+)</text>
        <dbReference type="Rhea" id="RHEA:17989"/>
        <dbReference type="Rhea" id="RHEA-COMP:9863"/>
        <dbReference type="Rhea" id="RHEA-COMP:11604"/>
        <dbReference type="ChEBI" id="CHEBI:15378"/>
        <dbReference type="ChEBI" id="CHEBI:29999"/>
        <dbReference type="ChEBI" id="CHEBI:30616"/>
        <dbReference type="ChEBI" id="CHEBI:83421"/>
        <dbReference type="ChEBI" id="CHEBI:456216"/>
        <dbReference type="EC" id="2.7.11.1"/>
    </reaction>
    <physiologicalReaction direction="left-to-right" evidence="13">
        <dbReference type="Rhea" id="RHEA:17990"/>
    </physiologicalReaction>
</comment>
<evidence type="ECO:0000256" key="6">
    <source>
        <dbReference type="ARBA" id="ARBA00022729"/>
    </source>
</evidence>
<dbReference type="SMART" id="SM00564">
    <property type="entry name" value="PQQ"/>
    <property type="match status" value="2"/>
</dbReference>
<evidence type="ECO:0000256" key="10">
    <source>
        <dbReference type="ARBA" id="ARBA00022989"/>
    </source>
</evidence>
<dbReference type="Gene3D" id="1.10.510.10">
    <property type="entry name" value="Transferase(Phosphotransferase) domain 1"/>
    <property type="match status" value="1"/>
</dbReference>
<dbReference type="InterPro" id="IPR045133">
    <property type="entry name" value="IRE1/2-like"/>
</dbReference>
<accession>A0A6A6W913</accession>
<dbReference type="GO" id="GO:0004674">
    <property type="term" value="F:protein serine/threonine kinase activity"/>
    <property type="evidence" value="ECO:0007669"/>
    <property type="project" value="UniProtKB-KW"/>
</dbReference>
<dbReference type="GO" id="GO:0005524">
    <property type="term" value="F:ATP binding"/>
    <property type="evidence" value="ECO:0007669"/>
    <property type="project" value="UniProtKB-KW"/>
</dbReference>
<dbReference type="OrthoDB" id="63989at2759"/>
<feature type="compositionally biased region" description="Basic residues" evidence="14">
    <location>
        <begin position="604"/>
        <end position="622"/>
    </location>
</feature>
<feature type="non-terminal residue" evidence="18">
    <location>
        <position position="1120"/>
    </location>
</feature>
<proteinExistence type="predicted"/>
<feature type="signal peptide" evidence="15">
    <location>
        <begin position="1"/>
        <end position="32"/>
    </location>
</feature>
<feature type="compositionally biased region" description="Basic and acidic residues" evidence="14">
    <location>
        <begin position="582"/>
        <end position="594"/>
    </location>
</feature>
<name>A0A6A6W913_9PEZI</name>
<dbReference type="SMART" id="SM00220">
    <property type="entry name" value="S_TKc"/>
    <property type="match status" value="1"/>
</dbReference>
<keyword evidence="6 15" id="KW-0732">Signal</keyword>
<evidence type="ECO:0000256" key="13">
    <source>
        <dbReference type="ARBA" id="ARBA00048977"/>
    </source>
</evidence>
<dbReference type="InterPro" id="IPR011009">
    <property type="entry name" value="Kinase-like_dom_sf"/>
</dbReference>
<evidence type="ECO:0000256" key="9">
    <source>
        <dbReference type="ARBA" id="ARBA00022840"/>
    </source>
</evidence>
<dbReference type="InterPro" id="IPR015943">
    <property type="entry name" value="WD40/YVTN_repeat-like_dom_sf"/>
</dbReference>
<dbReference type="PANTHER" id="PTHR13954">
    <property type="entry name" value="IRE1-RELATED"/>
    <property type="match status" value="1"/>
</dbReference>
<evidence type="ECO:0000256" key="1">
    <source>
        <dbReference type="ARBA" id="ARBA00004479"/>
    </source>
</evidence>
<dbReference type="SUPFAM" id="SSF50998">
    <property type="entry name" value="Quinoprotein alcohol dehydrogenase-like"/>
    <property type="match status" value="1"/>
</dbReference>
<keyword evidence="5" id="KW-0812">Transmembrane</keyword>
<evidence type="ECO:0000256" key="5">
    <source>
        <dbReference type="ARBA" id="ARBA00022692"/>
    </source>
</evidence>
<keyword evidence="7" id="KW-0547">Nucleotide-binding</keyword>
<dbReference type="GO" id="GO:0036498">
    <property type="term" value="P:IRE1-mediated unfolded protein response"/>
    <property type="evidence" value="ECO:0007669"/>
    <property type="project" value="TreeGrafter"/>
</dbReference>
<dbReference type="CDD" id="cd10422">
    <property type="entry name" value="RNase_Ire1"/>
    <property type="match status" value="1"/>
</dbReference>
<dbReference type="AlphaFoldDB" id="A0A6A6W913"/>
<feature type="domain" description="Protein kinase" evidence="16">
    <location>
        <begin position="679"/>
        <end position="979"/>
    </location>
</feature>
<dbReference type="InterPro" id="IPR011047">
    <property type="entry name" value="Quinoprotein_ADH-like_sf"/>
</dbReference>
<feature type="domain" description="KEN" evidence="17">
    <location>
        <begin position="982"/>
        <end position="1120"/>
    </location>
</feature>
<dbReference type="Gene3D" id="2.130.10.10">
    <property type="entry name" value="YVTN repeat-like/Quinoprotein amine dehydrogenase"/>
    <property type="match status" value="1"/>
</dbReference>
<comment type="subcellular location">
    <subcellularLocation>
        <location evidence="1">Membrane</location>
        <topology evidence="1">Single-pass type I membrane protein</topology>
    </subcellularLocation>
</comment>
<dbReference type="Gene3D" id="3.30.200.20">
    <property type="entry name" value="Phosphorylase Kinase, domain 1"/>
    <property type="match status" value="1"/>
</dbReference>
<keyword evidence="8 18" id="KW-0418">Kinase</keyword>
<dbReference type="PROSITE" id="PS50011">
    <property type="entry name" value="PROTEIN_KINASE_DOM"/>
    <property type="match status" value="1"/>
</dbReference>
<dbReference type="SUPFAM" id="SSF56112">
    <property type="entry name" value="Protein kinase-like (PK-like)"/>
    <property type="match status" value="1"/>
</dbReference>
<dbReference type="InterPro" id="IPR008271">
    <property type="entry name" value="Ser/Thr_kinase_AS"/>
</dbReference>
<evidence type="ECO:0000256" key="3">
    <source>
        <dbReference type="ARBA" id="ARBA00022527"/>
    </source>
</evidence>
<evidence type="ECO:0000256" key="8">
    <source>
        <dbReference type="ARBA" id="ARBA00022777"/>
    </source>
</evidence>
<dbReference type="Gene3D" id="1.20.1440.180">
    <property type="entry name" value="KEN domain"/>
    <property type="match status" value="1"/>
</dbReference>
<feature type="compositionally biased region" description="Polar residues" evidence="14">
    <location>
        <begin position="542"/>
        <end position="559"/>
    </location>
</feature>
<dbReference type="GO" id="GO:1990604">
    <property type="term" value="C:IRE1-TRAF2-ASK1 complex"/>
    <property type="evidence" value="ECO:0007669"/>
    <property type="project" value="TreeGrafter"/>
</dbReference>
<dbReference type="GeneID" id="54483448"/>
<gene>
    <name evidence="18" type="ORF">EJ05DRAFT_451641</name>
</gene>
<keyword evidence="10" id="KW-1133">Transmembrane helix</keyword>
<keyword evidence="19" id="KW-1185">Reference proteome</keyword>
<dbReference type="Pfam" id="PF06479">
    <property type="entry name" value="Ribonuc_2-5A"/>
    <property type="match status" value="1"/>
</dbReference>
<feature type="region of interest" description="Disordered" evidence="14">
    <location>
        <begin position="538"/>
        <end position="629"/>
    </location>
</feature>
<sequence length="1120" mass="126108">MPRGRPRNLTPTLSSSLLTVLLLSSLSTFAATAPQQQPQDGIPFVGQHHIVDTVSPDQHTHAGRIPYQQKRNLPVAAQNERAVATLPSAPAVSLAAVHRAPSSSTAAGGIITRPDSARNLQDWEVEDFVLLATVDGQIHARDRETGQERWSLYVGRPMVETTYSKNKSSDPDVESQEMPFIWIVEPSQDGNIYVYTPQANSMQKLDVTVQMLAEMSPWSTSDPPMVYTAEKRTTLYTIDARSGNVLRRFSSGGSTTYNTTKCDRTTGFEPSNKECVGSLTLGQIEYTVSIQNRDTGEDICTINFFEWSHNKKDNDLYDQYLSTMDNKYVYSKYDGTIFALDHTQHRKIYPQRPVYTRKLDSPVVRVFDVARPYHDDSPDPPLLLLPQPHSNVENEGKDIWVNCTEAGSWYAMSEFNYPAVTDGASEAKCYHPEQPFLSWSEDTKSFSSRKSLVGVHSLANELEKIEYPDVPFIEAGPSKETQRPTEPEMSRDILGKVHVSPEKSDSCGPTFQEQPITVDPCISEDVDESKPRVHFADEANRSMESGNSHQVTVVKTVSSSHEDSDDIQQGSTHAPKNSNSEDSAHENDERKPNGDDADPDATPKKKKAHRGQRGGRKRRKPTKSGIDDIAAEQDDIAKIIEQAKNVELESGLHPDEITINGRSSVTDISGPIQLGKLTIYTDRILGNGSGGTFVFEGKWKERDVAIKRMLPQYFGLAEQEVSLLQQSDLHPNVIRYFDDERDQNFLYIAVELCQASLWDLYREAGSGEPLTDEQHALVTQINSDVPTVLKQLAAGLAHLHSLRIIHRDIKPQNILIAYPHKGHKGGPRLVISDFGLCKTLPDNVSTLIGTTNNAGTIGWKAPELILQPKENERNSASAAHSRDSTSSTDLVSGVKRAVDIFSLGCVFYYVLTNGSHPFDDEEGWAQVRELNIKKNKFNFSRLDYLGSDVEEPIDLLHWMLSPHPEMRPTAWQVMQHPFFWSAEKRLNFLCDVSDHWEREPRDPPSVHLTRLENMNLEVIMDRSRKGGFPDFLARLDRKFVDTLGKQRKYTGDRLLDLLRAFRNKKNHYEDMPADVKAKVGPLPHGYLAYWNSRFPKLLMACYKVVMECDLQEQPRFLPYF</sequence>
<dbReference type="EMBL" id="ML996570">
    <property type="protein sequence ID" value="KAF2759368.1"/>
    <property type="molecule type" value="Genomic_DNA"/>
</dbReference>
<dbReference type="SMART" id="SM00580">
    <property type="entry name" value="PUG"/>
    <property type="match status" value="1"/>
</dbReference>
<feature type="chain" id="PRO_5025536913" description="non-specific serine/threonine protein kinase" evidence="15">
    <location>
        <begin position="33"/>
        <end position="1120"/>
    </location>
</feature>
<dbReference type="GO" id="GO:0070059">
    <property type="term" value="P:intrinsic apoptotic signaling pathway in response to endoplasmic reticulum stress"/>
    <property type="evidence" value="ECO:0007669"/>
    <property type="project" value="TreeGrafter"/>
</dbReference>
<dbReference type="GO" id="GO:0004521">
    <property type="term" value="F:RNA endonuclease activity"/>
    <property type="evidence" value="ECO:0007669"/>
    <property type="project" value="InterPro"/>
</dbReference>
<dbReference type="GO" id="GO:0006397">
    <property type="term" value="P:mRNA processing"/>
    <property type="evidence" value="ECO:0007669"/>
    <property type="project" value="InterPro"/>
</dbReference>
<dbReference type="PROSITE" id="PS51392">
    <property type="entry name" value="KEN"/>
    <property type="match status" value="1"/>
</dbReference>
<dbReference type="EC" id="2.7.11.1" evidence="2"/>
<organism evidence="18 19">
    <name type="scientific">Pseudovirgaria hyperparasitica</name>
    <dbReference type="NCBI Taxonomy" id="470096"/>
    <lineage>
        <taxon>Eukaryota</taxon>
        <taxon>Fungi</taxon>
        <taxon>Dikarya</taxon>
        <taxon>Ascomycota</taxon>
        <taxon>Pezizomycotina</taxon>
        <taxon>Dothideomycetes</taxon>
        <taxon>Dothideomycetes incertae sedis</taxon>
        <taxon>Acrospermales</taxon>
        <taxon>Acrospermaceae</taxon>
        <taxon>Pseudovirgaria</taxon>
    </lineage>
</organism>
<keyword evidence="9" id="KW-0067">ATP-binding</keyword>
<dbReference type="RefSeq" id="XP_033601819.1">
    <property type="nucleotide sequence ID" value="XM_033742394.1"/>
</dbReference>
<dbReference type="PROSITE" id="PS00108">
    <property type="entry name" value="PROTEIN_KINASE_ST"/>
    <property type="match status" value="1"/>
</dbReference>
<keyword evidence="11" id="KW-0472">Membrane</keyword>
<dbReference type="Pfam" id="PF00069">
    <property type="entry name" value="Pkinase"/>
    <property type="match status" value="1"/>
</dbReference>
<dbReference type="InterPro" id="IPR010513">
    <property type="entry name" value="KEN_dom"/>
</dbReference>
<keyword evidence="4" id="KW-0808">Transferase</keyword>
<evidence type="ECO:0000256" key="11">
    <source>
        <dbReference type="ARBA" id="ARBA00023136"/>
    </source>
</evidence>
<evidence type="ECO:0000313" key="19">
    <source>
        <dbReference type="Proteomes" id="UP000799437"/>
    </source>
</evidence>
<evidence type="ECO:0000256" key="12">
    <source>
        <dbReference type="ARBA" id="ARBA00048659"/>
    </source>
</evidence>
<reference evidence="18" key="1">
    <citation type="journal article" date="2020" name="Stud. Mycol.">
        <title>101 Dothideomycetes genomes: a test case for predicting lifestyles and emergence of pathogens.</title>
        <authorList>
            <person name="Haridas S."/>
            <person name="Albert R."/>
            <person name="Binder M."/>
            <person name="Bloem J."/>
            <person name="Labutti K."/>
            <person name="Salamov A."/>
            <person name="Andreopoulos B."/>
            <person name="Baker S."/>
            <person name="Barry K."/>
            <person name="Bills G."/>
            <person name="Bluhm B."/>
            <person name="Cannon C."/>
            <person name="Castanera R."/>
            <person name="Culley D."/>
            <person name="Daum C."/>
            <person name="Ezra D."/>
            <person name="Gonzalez J."/>
            <person name="Henrissat B."/>
            <person name="Kuo A."/>
            <person name="Liang C."/>
            <person name="Lipzen A."/>
            <person name="Lutzoni F."/>
            <person name="Magnuson J."/>
            <person name="Mondo S."/>
            <person name="Nolan M."/>
            <person name="Ohm R."/>
            <person name="Pangilinan J."/>
            <person name="Park H.-J."/>
            <person name="Ramirez L."/>
            <person name="Alfaro M."/>
            <person name="Sun H."/>
            <person name="Tritt A."/>
            <person name="Yoshinaga Y."/>
            <person name="Zwiers L.-H."/>
            <person name="Turgeon B."/>
            <person name="Goodwin S."/>
            <person name="Spatafora J."/>
            <person name="Crous P."/>
            <person name="Grigoriev I."/>
        </authorList>
    </citation>
    <scope>NUCLEOTIDE SEQUENCE</scope>
    <source>
        <strain evidence="18">CBS 121739</strain>
    </source>
</reference>
<comment type="catalytic activity">
    <reaction evidence="12">
        <text>L-threonyl-[protein] + ATP = O-phospho-L-threonyl-[protein] + ADP + H(+)</text>
        <dbReference type="Rhea" id="RHEA:46608"/>
        <dbReference type="Rhea" id="RHEA-COMP:11060"/>
        <dbReference type="Rhea" id="RHEA-COMP:11605"/>
        <dbReference type="ChEBI" id="CHEBI:15378"/>
        <dbReference type="ChEBI" id="CHEBI:30013"/>
        <dbReference type="ChEBI" id="CHEBI:30616"/>
        <dbReference type="ChEBI" id="CHEBI:61977"/>
        <dbReference type="ChEBI" id="CHEBI:456216"/>
        <dbReference type="EC" id="2.7.11.1"/>
    </reaction>
    <physiologicalReaction direction="left-to-right" evidence="12">
        <dbReference type="Rhea" id="RHEA:46609"/>
    </physiologicalReaction>
</comment>
<dbReference type="InterPro" id="IPR018391">
    <property type="entry name" value="PQQ_b-propeller_rpt"/>
</dbReference>
<evidence type="ECO:0000259" key="16">
    <source>
        <dbReference type="PROSITE" id="PS50011"/>
    </source>
</evidence>
<dbReference type="CDD" id="cd09769">
    <property type="entry name" value="Luminal_IRE1"/>
    <property type="match status" value="1"/>
</dbReference>
<dbReference type="Proteomes" id="UP000799437">
    <property type="component" value="Unassembled WGS sequence"/>
</dbReference>
<feature type="compositionally biased region" description="Polar residues" evidence="14">
    <location>
        <begin position="567"/>
        <end position="581"/>
    </location>
</feature>
<evidence type="ECO:0000256" key="7">
    <source>
        <dbReference type="ARBA" id="ARBA00022741"/>
    </source>
</evidence>
<dbReference type="FunFam" id="3.30.200.20:FF:000077">
    <property type="entry name" value="Putative Serine/threonine-protein kinase/endoribonuclease IRE1"/>
    <property type="match status" value="1"/>
</dbReference>
<evidence type="ECO:0000256" key="2">
    <source>
        <dbReference type="ARBA" id="ARBA00012513"/>
    </source>
</evidence>
<evidence type="ECO:0000259" key="17">
    <source>
        <dbReference type="PROSITE" id="PS51392"/>
    </source>
</evidence>
<protein>
    <recommendedName>
        <fullName evidence="2">non-specific serine/threonine protein kinase</fullName>
        <ecNumber evidence="2">2.7.11.1</ecNumber>
    </recommendedName>
</protein>
<keyword evidence="3" id="KW-0723">Serine/threonine-protein kinase</keyword>
<evidence type="ECO:0000313" key="18">
    <source>
        <dbReference type="EMBL" id="KAF2759368.1"/>
    </source>
</evidence>
<evidence type="ECO:0000256" key="4">
    <source>
        <dbReference type="ARBA" id="ARBA00022679"/>
    </source>
</evidence>